<keyword evidence="7" id="KW-1133">Transmembrane helix</keyword>
<dbReference type="RefSeq" id="WP_301209911.1">
    <property type="nucleotide sequence ID" value="NZ_JAROCF010000001.1"/>
</dbReference>
<dbReference type="InterPro" id="IPR006311">
    <property type="entry name" value="TAT_signal"/>
</dbReference>
<feature type="chain" id="PRO_5045762222" evidence="8">
    <location>
        <begin position="34"/>
        <end position="1639"/>
    </location>
</feature>
<dbReference type="SUPFAM" id="SSF48726">
    <property type="entry name" value="Immunoglobulin"/>
    <property type="match status" value="2"/>
</dbReference>
<keyword evidence="5" id="KW-0393">Immunoglobulin domain</keyword>
<accession>A0ABT8K6S2</accession>
<evidence type="ECO:0000313" key="10">
    <source>
        <dbReference type="EMBL" id="MDN4613099.1"/>
    </source>
</evidence>
<dbReference type="InterPro" id="IPR003599">
    <property type="entry name" value="Ig_sub"/>
</dbReference>
<dbReference type="InterPro" id="IPR013098">
    <property type="entry name" value="Ig_I-set"/>
</dbReference>
<comment type="caution">
    <text evidence="10">The sequence shown here is derived from an EMBL/GenBank/DDBJ whole genome shotgun (WGS) entry which is preliminary data.</text>
</comment>
<dbReference type="InterPro" id="IPR013783">
    <property type="entry name" value="Ig-like_fold"/>
</dbReference>
<dbReference type="SMART" id="SM00710">
    <property type="entry name" value="PbH1"/>
    <property type="match status" value="5"/>
</dbReference>
<dbReference type="PROSITE" id="PS50835">
    <property type="entry name" value="IG_LIKE"/>
    <property type="match status" value="2"/>
</dbReference>
<dbReference type="PROSITE" id="PS50194">
    <property type="entry name" value="FILAMIN_REPEAT"/>
    <property type="match status" value="1"/>
</dbReference>
<keyword evidence="4" id="KW-0325">Glycoprotein</keyword>
<dbReference type="InterPro" id="IPR007110">
    <property type="entry name" value="Ig-like_dom"/>
</dbReference>
<dbReference type="Proteomes" id="UP001174208">
    <property type="component" value="Unassembled WGS sequence"/>
</dbReference>
<dbReference type="InterPro" id="IPR011050">
    <property type="entry name" value="Pectin_lyase_fold/virulence"/>
</dbReference>
<proteinExistence type="predicted"/>
<evidence type="ECO:0000256" key="7">
    <source>
        <dbReference type="SAM" id="Phobius"/>
    </source>
</evidence>
<comment type="subcellular location">
    <subcellularLocation>
        <location evidence="1">Membrane</location>
        <topology evidence="1">Single-pass type I membrane protein</topology>
    </subcellularLocation>
</comment>
<feature type="transmembrane region" description="Helical" evidence="7">
    <location>
        <begin position="1613"/>
        <end position="1632"/>
    </location>
</feature>
<evidence type="ECO:0000259" key="9">
    <source>
        <dbReference type="PROSITE" id="PS50835"/>
    </source>
</evidence>
<organism evidence="10 11">
    <name type="scientific">Leifsonia williamsii</name>
    <dbReference type="NCBI Taxonomy" id="3035919"/>
    <lineage>
        <taxon>Bacteria</taxon>
        <taxon>Bacillati</taxon>
        <taxon>Actinomycetota</taxon>
        <taxon>Actinomycetes</taxon>
        <taxon>Micrococcales</taxon>
        <taxon>Microbacteriaceae</taxon>
        <taxon>Leifsonia</taxon>
    </lineage>
</organism>
<keyword evidence="8" id="KW-0732">Signal</keyword>
<protein>
    <submittedName>
        <fullName evidence="10">Ig domain-containing protein</fullName>
    </submittedName>
</protein>
<evidence type="ECO:0000256" key="4">
    <source>
        <dbReference type="ARBA" id="ARBA00023180"/>
    </source>
</evidence>
<feature type="domain" description="Ig-like" evidence="9">
    <location>
        <begin position="745"/>
        <end position="831"/>
    </location>
</feature>
<keyword evidence="7" id="KW-0812">Transmembrane</keyword>
<feature type="compositionally biased region" description="Pro residues" evidence="6">
    <location>
        <begin position="1577"/>
        <end position="1586"/>
    </location>
</feature>
<dbReference type="InterPro" id="IPR017868">
    <property type="entry name" value="Filamin/ABP280_repeat-like"/>
</dbReference>
<feature type="signal peptide" evidence="8">
    <location>
        <begin position="1"/>
        <end position="33"/>
    </location>
</feature>
<dbReference type="InterPro" id="IPR015919">
    <property type="entry name" value="Cadherin-like_sf"/>
</dbReference>
<dbReference type="InterPro" id="IPR036179">
    <property type="entry name" value="Ig-like_dom_sf"/>
</dbReference>
<reference evidence="10" key="1">
    <citation type="submission" date="2023-06" db="EMBL/GenBank/DDBJ databases">
        <title>MT1 and MT2 Draft Genomes of Novel Species.</title>
        <authorList>
            <person name="Venkateswaran K."/>
        </authorList>
    </citation>
    <scope>NUCLEOTIDE SEQUENCE</scope>
    <source>
        <strain evidence="10">F6_8S_P_1B</strain>
    </source>
</reference>
<dbReference type="SUPFAM" id="SSF49313">
    <property type="entry name" value="Cadherin-like"/>
    <property type="match status" value="6"/>
</dbReference>
<dbReference type="SUPFAM" id="SSF51126">
    <property type="entry name" value="Pectin lyase-like"/>
    <property type="match status" value="1"/>
</dbReference>
<evidence type="ECO:0000313" key="11">
    <source>
        <dbReference type="Proteomes" id="UP001174208"/>
    </source>
</evidence>
<dbReference type="Pfam" id="PF07679">
    <property type="entry name" value="I-set"/>
    <property type="match status" value="1"/>
</dbReference>
<dbReference type="InterPro" id="IPR051275">
    <property type="entry name" value="Cell_adhesion_signaling"/>
</dbReference>
<dbReference type="PROSITE" id="PS51318">
    <property type="entry name" value="TAT"/>
    <property type="match status" value="1"/>
</dbReference>
<sequence>MPSSLRRPLLPAALAVSLAVVASLVGVALPAQASGTLQVSTTTDSDAGVCSSGATTVAPPVSLRDALCAANNAGDTTVVNVPAGTYALTRGPLLVGRTSGTSISIVGAGASAVTISGGGTQQVLNLDANIVGGIDVRISGVTIADGVDNTFGGAAVIGGAGSVVAATDSLTITDSVFENNRANTASTATNNPGGAIQFIGGALSIDRAVFRSNSSGSSSGGAVYYQAAQGGAQTLSISNSTFQGNTASGTSGATGGGAVAIAGSAATAPMSIADSVFSANSTTGGSSHAAGVWLDGGSLGITGSTFTGNTASAGSPSAIDVTAGALTARYNRITGNTTPAARLVSGSADMTRTWWGCGGTPGAAGCDTVSGGVAVQPQLTLAGSAVPAQVALPGSPTSTVSVRLQDSSGTAVPGGSLAAFRDLSVAWTATGGTVSPTSASLASGSGATTFTASTVGPATVTAALDQARVATPVTVAAPPAITSASTVPGALGVASSFTVTTTGYPVPTLAASGSLPAGVTFTDNGNGTATIAGTPTGQARDYPITVTAANGVGSPATQALTYAMTAAPAFTSANSATFTTGVAGSFTVTTSGRPTPTISRTGALPNGLTFTDNGDGTATIAGTPANGTGGQGGLVFTAANGQGSATQSFTLTVQQPPAFTSGWVGTARIGTPFSFPITTSGYPAAAIALTGTLPSGLVFTDNGSGVATISGTPTGSGGVSTVTLTATGAGSPATGTLTLNVHQAPAVTLNPAAQAVTDGSTASFTATASGFPAPTVQWQRSTDGGANYANLAGATSTTYSFTAGAQNDGALYRAVFSNVAGSAVTTAATLSVGTAPGFTSAAAATVAEGAALSFAVTTSGYPAATLSRSGSGFPAWLTLTDNGDGTGLLSGTAPQGSGGVYPFVLSAANGFQPTAQQSFALTVTQAPAFLSAPAATFTASEADGFFVSTRAGWPATTAVSLAGGSLPNGVTLVDRGDGTAVLGGTPAAGAGGVYPITLAASNGVGPATTQAFTLTVREAPALAVASSATATVGTSFALAATALRGYPAPALTASGLPAGITFTDNGDGSGSFGGTPTGPGGVATVTIVATNGVGAPASKTVALTVREAPQITTPAADRSVKAGETVTFTAAASGFPAPSVQWSVSTDGTTFRPLDGETGTSLSFPAALADAGKVYRATFTNAVGSASTDARLAVGTSPAFTSADTATMAAGGGVQTFTVTTSGTPAAAITGAGLPVWATLTDQGDGTAVLAAAPPAGSAGRYTLTLAAENGYDPRATQVLTLDASEAPVITSADAASFSVGAAGTFTVTTTSGWPVATTIAVAGPLPDGVSFTDNGDGTATIAGTPPTGAGGTYAVTVSATNGASAPATQAVLLTVNEATSFTGSGALAVTRGVEVRAAITTAHAFPAVSGITAAGLPSGLTLTQGPDGTATITGITTEPAGTYTATLTATAPGMPDVTRDIAITVTDAAVLPLPPFAPAADGPLGGVPGNPAPGQSVTLVATGFAAFSPVTFGIYSAPVVLAVVDADAQGTATATVVLPAGYTGSHTLLAVGTAPDGSVRELRSGIVLPAAQGPSTPGPSTPGPSTPGQGAGGPAAAGQPSTGDLASTGLDVSALALLAGALLLGGLALAARRRTRRA</sequence>
<evidence type="ECO:0000256" key="2">
    <source>
        <dbReference type="ARBA" id="ARBA00023136"/>
    </source>
</evidence>
<evidence type="ECO:0000256" key="3">
    <source>
        <dbReference type="ARBA" id="ARBA00023157"/>
    </source>
</evidence>
<dbReference type="Pfam" id="PF05345">
    <property type="entry name" value="He_PIG"/>
    <property type="match status" value="2"/>
</dbReference>
<feature type="region of interest" description="Disordered" evidence="6">
    <location>
        <begin position="1570"/>
        <end position="1605"/>
    </location>
</feature>
<evidence type="ECO:0000256" key="8">
    <source>
        <dbReference type="SAM" id="SignalP"/>
    </source>
</evidence>
<keyword evidence="2 7" id="KW-0472">Membrane</keyword>
<dbReference type="SMART" id="SM00409">
    <property type="entry name" value="IG"/>
    <property type="match status" value="2"/>
</dbReference>
<dbReference type="Gene3D" id="2.60.40.10">
    <property type="entry name" value="Immunoglobulins"/>
    <property type="match status" value="11"/>
</dbReference>
<dbReference type="PANTHER" id="PTHR11640:SF158">
    <property type="entry name" value="V-SET AND IMMUNOGLOBULIN DOMAIN-CONTAINING PROTEIN 10-LIKE 2"/>
    <property type="match status" value="1"/>
</dbReference>
<gene>
    <name evidence="10" type="ORF">P5G50_01430</name>
</gene>
<evidence type="ECO:0000256" key="1">
    <source>
        <dbReference type="ARBA" id="ARBA00004479"/>
    </source>
</evidence>
<feature type="domain" description="Ig-like" evidence="9">
    <location>
        <begin position="1109"/>
        <end position="1193"/>
    </location>
</feature>
<evidence type="ECO:0000256" key="6">
    <source>
        <dbReference type="SAM" id="MobiDB-lite"/>
    </source>
</evidence>
<dbReference type="PANTHER" id="PTHR11640">
    <property type="entry name" value="NEPHRIN"/>
    <property type="match status" value="1"/>
</dbReference>
<name>A0ABT8K6S2_9MICO</name>
<keyword evidence="11" id="KW-1185">Reference proteome</keyword>
<dbReference type="EMBL" id="JAROCF010000001">
    <property type="protein sequence ID" value="MDN4613099.1"/>
    <property type="molecule type" value="Genomic_DNA"/>
</dbReference>
<keyword evidence="3" id="KW-1015">Disulfide bond</keyword>
<dbReference type="InterPro" id="IPR006626">
    <property type="entry name" value="PbH1"/>
</dbReference>
<evidence type="ECO:0000256" key="5">
    <source>
        <dbReference type="ARBA" id="ARBA00023319"/>
    </source>
</evidence>